<evidence type="ECO:0000256" key="2">
    <source>
        <dbReference type="ARBA" id="ARBA00022448"/>
    </source>
</evidence>
<sequence length="321" mass="34303">MSAMRMVANSRLFWLARRLASGVIVVWAAATFTFLVQCLLPGDRAQIIINVMTGNVGQASRQELAAVNAKYGFDQPLGVQYAKYIWAIGHGDLGQSYQQHRPVAEVVAEQIGPTIVLALAALIAAWLITILTTVLAAGRDNIWSRLLGGVQVLLATLPPYWLATILLVVFAIKLRLFPVAGGNSPIALVLPTLALALELSGFFGQVVVSEFTRVLEQPFVTSARMRGMSDLGVRFRHVLRHAALPGITLSGWALGKLLSGAVLVEAVFARQGLGGVLVTATSTRDIPVVSGVILVSAGLFVLTSTVVDLTYGIVDPRIKLT</sequence>
<dbReference type="STRING" id="1505087.AYJ54_05230"/>
<feature type="transmembrane region" description="Helical" evidence="7">
    <location>
        <begin position="150"/>
        <end position="174"/>
    </location>
</feature>
<dbReference type="AlphaFoldDB" id="A0A176Z811"/>
<evidence type="ECO:0000256" key="5">
    <source>
        <dbReference type="ARBA" id="ARBA00022989"/>
    </source>
</evidence>
<accession>A0A176Z811</accession>
<evidence type="ECO:0000256" key="7">
    <source>
        <dbReference type="RuleBase" id="RU363032"/>
    </source>
</evidence>
<dbReference type="Proteomes" id="UP000076959">
    <property type="component" value="Unassembled WGS sequence"/>
</dbReference>
<dbReference type="Pfam" id="PF19300">
    <property type="entry name" value="BPD_transp_1_N"/>
    <property type="match status" value="1"/>
</dbReference>
<dbReference type="SUPFAM" id="SSF161098">
    <property type="entry name" value="MetI-like"/>
    <property type="match status" value="1"/>
</dbReference>
<comment type="similarity">
    <text evidence="7">Belongs to the binding-protein-dependent transport system permease family.</text>
</comment>
<feature type="transmembrane region" description="Helical" evidence="7">
    <location>
        <begin position="186"/>
        <end position="208"/>
    </location>
</feature>
<dbReference type="Pfam" id="PF00528">
    <property type="entry name" value="BPD_transp_1"/>
    <property type="match status" value="1"/>
</dbReference>
<proteinExistence type="inferred from homology"/>
<dbReference type="GO" id="GO:0005886">
    <property type="term" value="C:plasma membrane"/>
    <property type="evidence" value="ECO:0007669"/>
    <property type="project" value="UniProtKB-SubCell"/>
</dbReference>
<evidence type="ECO:0000256" key="1">
    <source>
        <dbReference type="ARBA" id="ARBA00004651"/>
    </source>
</evidence>
<comment type="caution">
    <text evidence="9">The sequence shown here is derived from an EMBL/GenBank/DDBJ whole genome shotgun (WGS) entry which is preliminary data.</text>
</comment>
<dbReference type="InterPro" id="IPR035906">
    <property type="entry name" value="MetI-like_sf"/>
</dbReference>
<name>A0A176Z811_9BRAD</name>
<keyword evidence="10" id="KW-1185">Reference proteome</keyword>
<dbReference type="EMBL" id="LUUB01000013">
    <property type="protein sequence ID" value="OAF16557.1"/>
    <property type="molecule type" value="Genomic_DNA"/>
</dbReference>
<evidence type="ECO:0000313" key="10">
    <source>
        <dbReference type="Proteomes" id="UP000076959"/>
    </source>
</evidence>
<keyword evidence="3" id="KW-1003">Cell membrane</keyword>
<evidence type="ECO:0000313" key="9">
    <source>
        <dbReference type="EMBL" id="OAF16557.1"/>
    </source>
</evidence>
<dbReference type="CDD" id="cd06261">
    <property type="entry name" value="TM_PBP2"/>
    <property type="match status" value="1"/>
</dbReference>
<evidence type="ECO:0000259" key="8">
    <source>
        <dbReference type="PROSITE" id="PS50928"/>
    </source>
</evidence>
<dbReference type="OrthoDB" id="9805855at2"/>
<gene>
    <name evidence="9" type="ORF">AYJ54_05230</name>
</gene>
<keyword evidence="5 7" id="KW-1133">Transmembrane helix</keyword>
<keyword evidence="2 7" id="KW-0813">Transport</keyword>
<dbReference type="PANTHER" id="PTHR43163:SF6">
    <property type="entry name" value="DIPEPTIDE TRANSPORT SYSTEM PERMEASE PROTEIN DPPB-RELATED"/>
    <property type="match status" value="1"/>
</dbReference>
<organism evidence="9 10">
    <name type="scientific">Bradyrhizobium centrolobii</name>
    <dbReference type="NCBI Taxonomy" id="1505087"/>
    <lineage>
        <taxon>Bacteria</taxon>
        <taxon>Pseudomonadati</taxon>
        <taxon>Pseudomonadota</taxon>
        <taxon>Alphaproteobacteria</taxon>
        <taxon>Hyphomicrobiales</taxon>
        <taxon>Nitrobacteraceae</taxon>
        <taxon>Bradyrhizobium</taxon>
    </lineage>
</organism>
<dbReference type="PANTHER" id="PTHR43163">
    <property type="entry name" value="DIPEPTIDE TRANSPORT SYSTEM PERMEASE PROTEIN DPPB-RELATED"/>
    <property type="match status" value="1"/>
</dbReference>
<dbReference type="InterPro" id="IPR000515">
    <property type="entry name" value="MetI-like"/>
</dbReference>
<keyword evidence="6 7" id="KW-0472">Membrane</keyword>
<reference evidence="9 10" key="1">
    <citation type="submission" date="2016-03" db="EMBL/GenBank/DDBJ databases">
        <title>Draft Genome Sequence of the Strain BR 10245 (Bradyrhizobium sp.) isolated from nodules of Centrolobium paraense.</title>
        <authorList>
            <person name="Simoes-Araujo J.L.Sr."/>
            <person name="Barauna A.C."/>
            <person name="Silva K."/>
            <person name="Zilli J.E."/>
        </authorList>
    </citation>
    <scope>NUCLEOTIDE SEQUENCE [LARGE SCALE GENOMIC DNA]</scope>
    <source>
        <strain evidence="9 10">BR 10245</strain>
    </source>
</reference>
<dbReference type="RefSeq" id="WP_063696077.1">
    <property type="nucleotide sequence ID" value="NZ_LUUB01000013.1"/>
</dbReference>
<dbReference type="PROSITE" id="PS50928">
    <property type="entry name" value="ABC_TM1"/>
    <property type="match status" value="1"/>
</dbReference>
<evidence type="ECO:0000256" key="6">
    <source>
        <dbReference type="ARBA" id="ARBA00023136"/>
    </source>
</evidence>
<dbReference type="Gene3D" id="1.10.3720.10">
    <property type="entry name" value="MetI-like"/>
    <property type="match status" value="1"/>
</dbReference>
<evidence type="ECO:0000256" key="3">
    <source>
        <dbReference type="ARBA" id="ARBA00022475"/>
    </source>
</evidence>
<feature type="transmembrane region" description="Helical" evidence="7">
    <location>
        <begin position="288"/>
        <end position="314"/>
    </location>
</feature>
<dbReference type="GO" id="GO:0071916">
    <property type="term" value="F:dipeptide transmembrane transporter activity"/>
    <property type="evidence" value="ECO:0007669"/>
    <property type="project" value="TreeGrafter"/>
</dbReference>
<feature type="domain" description="ABC transmembrane type-1" evidence="8">
    <location>
        <begin position="111"/>
        <end position="311"/>
    </location>
</feature>
<comment type="subcellular location">
    <subcellularLocation>
        <location evidence="1 7">Cell membrane</location>
        <topology evidence="1 7">Multi-pass membrane protein</topology>
    </subcellularLocation>
</comment>
<keyword evidence="4 7" id="KW-0812">Transmembrane</keyword>
<protein>
    <submittedName>
        <fullName evidence="9">ABC transporter permease</fullName>
    </submittedName>
</protein>
<evidence type="ECO:0000256" key="4">
    <source>
        <dbReference type="ARBA" id="ARBA00022692"/>
    </source>
</evidence>
<feature type="transmembrane region" description="Helical" evidence="7">
    <location>
        <begin position="115"/>
        <end position="138"/>
    </location>
</feature>
<dbReference type="InterPro" id="IPR045621">
    <property type="entry name" value="BPD_transp_1_N"/>
</dbReference>